<dbReference type="InterPro" id="IPR008984">
    <property type="entry name" value="SMAD_FHA_dom_sf"/>
</dbReference>
<evidence type="ECO:0000313" key="2">
    <source>
        <dbReference type="EMBL" id="QLQ81044.1"/>
    </source>
</evidence>
<organism evidence="2 3">
    <name type="scientific">Torulaspora globosa</name>
    <dbReference type="NCBI Taxonomy" id="48254"/>
    <lineage>
        <taxon>Eukaryota</taxon>
        <taxon>Fungi</taxon>
        <taxon>Dikarya</taxon>
        <taxon>Ascomycota</taxon>
        <taxon>Saccharomycotina</taxon>
        <taxon>Saccharomycetes</taxon>
        <taxon>Saccharomycetales</taxon>
        <taxon>Saccharomycetaceae</taxon>
        <taxon>Torulaspora</taxon>
    </lineage>
</organism>
<dbReference type="PROSITE" id="PS50006">
    <property type="entry name" value="FHA_DOMAIN"/>
    <property type="match status" value="1"/>
</dbReference>
<evidence type="ECO:0000313" key="3">
    <source>
        <dbReference type="Proteomes" id="UP000510647"/>
    </source>
</evidence>
<dbReference type="InterPro" id="IPR000253">
    <property type="entry name" value="FHA_dom"/>
</dbReference>
<proteinExistence type="predicted"/>
<protein>
    <recommendedName>
        <fullName evidence="1">FHA domain-containing protein</fullName>
    </recommendedName>
</protein>
<dbReference type="OrthoDB" id="444265at2759"/>
<evidence type="ECO:0000259" key="1">
    <source>
        <dbReference type="PROSITE" id="PS50006"/>
    </source>
</evidence>
<keyword evidence="3" id="KW-1185">Reference proteome</keyword>
<accession>A0A7H9HTI0</accession>
<feature type="domain" description="FHA" evidence="1">
    <location>
        <begin position="105"/>
        <end position="167"/>
    </location>
</feature>
<sequence length="205" mass="23412">MKVWRQGQFDEYGTDQKRFKRALPKEILPNFEPSGLLELESNSKDGVVLKHVEPLDARCPEEFWARNRVLVKNRDIFQAVLYRKGEEMPIKTYDLRLKSSYIIGRGLGKNSDEMEEKEVVIADIVIPEETCSKQHCAIQFREVRGRLAAYVIDLESSNGTSLNGVRLPAARYVELRSGDIINTSAVEDDESDYDIVFVNANLQSI</sequence>
<dbReference type="EMBL" id="CP059271">
    <property type="protein sequence ID" value="QLQ81044.1"/>
    <property type="molecule type" value="Genomic_DNA"/>
</dbReference>
<dbReference type="SUPFAM" id="SSF49879">
    <property type="entry name" value="SMAD/FHA domain"/>
    <property type="match status" value="1"/>
</dbReference>
<dbReference type="Proteomes" id="UP000510647">
    <property type="component" value="Chromosome 5"/>
</dbReference>
<dbReference type="Pfam" id="PF00498">
    <property type="entry name" value="FHA"/>
    <property type="match status" value="1"/>
</dbReference>
<dbReference type="Gene3D" id="2.60.200.20">
    <property type="match status" value="1"/>
</dbReference>
<dbReference type="InterPro" id="IPR050923">
    <property type="entry name" value="Cell_Proc_Reg/RNA_Proc"/>
</dbReference>
<dbReference type="PANTHER" id="PTHR23308">
    <property type="entry name" value="NUCLEAR INHIBITOR OF PROTEIN PHOSPHATASE-1"/>
    <property type="match status" value="1"/>
</dbReference>
<name>A0A7H9HTI0_9SACH</name>
<reference evidence="2 3" key="1">
    <citation type="submission" date="2020-06" db="EMBL/GenBank/DDBJ databases">
        <title>The yeast mating-type switching endonuclease HO is a domesticated member of an unorthodox homing genetic element family.</title>
        <authorList>
            <person name="Coughlan A.Y."/>
            <person name="Lombardi L."/>
            <person name="Braun-Galleani S."/>
            <person name="Martos A.R."/>
            <person name="Galeote V."/>
            <person name="Bigey F."/>
            <person name="Dequin S."/>
            <person name="Byrne K.P."/>
            <person name="Wolfe K.H."/>
        </authorList>
    </citation>
    <scope>NUCLEOTIDE SEQUENCE [LARGE SCALE GENOMIC DNA]</scope>
    <source>
        <strain evidence="2 3">CBS2947</strain>
    </source>
</reference>
<dbReference type="SMART" id="SM00240">
    <property type="entry name" value="FHA"/>
    <property type="match status" value="1"/>
</dbReference>
<dbReference type="AlphaFoldDB" id="A0A7H9HTI0"/>
<dbReference type="CDD" id="cd22681">
    <property type="entry name" value="FHA_PML1-like"/>
    <property type="match status" value="1"/>
</dbReference>
<gene>
    <name evidence="2" type="ORF">HG537_0E03990</name>
</gene>